<dbReference type="InterPro" id="IPR001258">
    <property type="entry name" value="NHL_repeat"/>
</dbReference>
<dbReference type="CDD" id="cd05819">
    <property type="entry name" value="NHL"/>
    <property type="match status" value="1"/>
</dbReference>
<protein>
    <recommendedName>
        <fullName evidence="14">Staphylococcus aureus surface protein A</fullName>
    </recommendedName>
</protein>
<dbReference type="PROSITE" id="PS51125">
    <property type="entry name" value="NHL"/>
    <property type="match status" value="1"/>
</dbReference>
<dbReference type="GO" id="GO:0007156">
    <property type="term" value="P:homophilic cell adhesion via plasma membrane adhesion molecules"/>
    <property type="evidence" value="ECO:0007669"/>
    <property type="project" value="InterPro"/>
</dbReference>
<dbReference type="PANTHER" id="PTHR24028">
    <property type="entry name" value="CADHERIN-87A"/>
    <property type="match status" value="1"/>
</dbReference>
<dbReference type="SMART" id="SM00112">
    <property type="entry name" value="CA"/>
    <property type="match status" value="8"/>
</dbReference>
<gene>
    <name evidence="12" type="ORF">SEV965_LOCUS17981</name>
</gene>
<comment type="caution">
    <text evidence="12">The sequence shown here is derived from an EMBL/GenBank/DDBJ whole genome shotgun (WGS) entry which is preliminary data.</text>
</comment>
<evidence type="ECO:0000256" key="8">
    <source>
        <dbReference type="PROSITE-ProRule" id="PRU00504"/>
    </source>
</evidence>
<feature type="repeat" description="NHL" evidence="8">
    <location>
        <begin position="1157"/>
        <end position="1193"/>
    </location>
</feature>
<feature type="domain" description="Laminin G" evidence="10">
    <location>
        <begin position="1681"/>
        <end position="1867"/>
    </location>
</feature>
<keyword evidence="4" id="KW-1133">Transmembrane helix</keyword>
<keyword evidence="2" id="KW-0812">Transmembrane</keyword>
<dbReference type="Proteomes" id="UP000663889">
    <property type="component" value="Unassembled WGS sequence"/>
</dbReference>
<dbReference type="GO" id="GO:0005509">
    <property type="term" value="F:calcium ion binding"/>
    <property type="evidence" value="ECO:0007669"/>
    <property type="project" value="UniProtKB-UniRule"/>
</dbReference>
<evidence type="ECO:0000313" key="13">
    <source>
        <dbReference type="Proteomes" id="UP000663889"/>
    </source>
</evidence>
<dbReference type="InterPro" id="IPR001791">
    <property type="entry name" value="Laminin_G"/>
</dbReference>
<dbReference type="Pfam" id="PF00054">
    <property type="entry name" value="Laminin_G_1"/>
    <property type="match status" value="1"/>
</dbReference>
<keyword evidence="4" id="KW-0472">Membrane</keyword>
<dbReference type="SMART" id="SM00282">
    <property type="entry name" value="LamG"/>
    <property type="match status" value="1"/>
</dbReference>
<dbReference type="Gene3D" id="2.60.120.200">
    <property type="match status" value="1"/>
</dbReference>
<keyword evidence="6" id="KW-0106">Calcium</keyword>
<feature type="domain" description="Cadherin" evidence="11">
    <location>
        <begin position="754"/>
        <end position="867"/>
    </location>
</feature>
<organism evidence="12 13">
    <name type="scientific">Rotaria sordida</name>
    <dbReference type="NCBI Taxonomy" id="392033"/>
    <lineage>
        <taxon>Eukaryota</taxon>
        <taxon>Metazoa</taxon>
        <taxon>Spiralia</taxon>
        <taxon>Gnathifera</taxon>
        <taxon>Rotifera</taxon>
        <taxon>Eurotatoria</taxon>
        <taxon>Bdelloidea</taxon>
        <taxon>Philodinida</taxon>
        <taxon>Philodinidae</taxon>
        <taxon>Rotaria</taxon>
    </lineage>
</organism>
<keyword evidence="5" id="KW-0325">Glycoprotein</keyword>
<evidence type="ECO:0008006" key="14">
    <source>
        <dbReference type="Google" id="ProtNLM"/>
    </source>
</evidence>
<feature type="domain" description="Cadherin" evidence="11">
    <location>
        <begin position="278"/>
        <end position="409"/>
    </location>
</feature>
<reference evidence="12" key="1">
    <citation type="submission" date="2021-02" db="EMBL/GenBank/DDBJ databases">
        <authorList>
            <person name="Nowell W R."/>
        </authorList>
    </citation>
    <scope>NUCLEOTIDE SEQUENCE</scope>
</reference>
<feature type="domain" description="Cadherin" evidence="11">
    <location>
        <begin position="423"/>
        <end position="517"/>
    </location>
</feature>
<feature type="domain" description="Cadherin" evidence="11">
    <location>
        <begin position="654"/>
        <end position="753"/>
    </location>
</feature>
<comment type="subcellular location">
    <subcellularLocation>
        <location evidence="1">Membrane</location>
        <topology evidence="1">Single-pass membrane protein</topology>
    </subcellularLocation>
</comment>
<name>A0A814S4H8_9BILA</name>
<evidence type="ECO:0000256" key="2">
    <source>
        <dbReference type="ARBA" id="ARBA00022692"/>
    </source>
</evidence>
<evidence type="ECO:0000256" key="1">
    <source>
        <dbReference type="ARBA" id="ARBA00004167"/>
    </source>
</evidence>
<keyword evidence="9" id="KW-0732">Signal</keyword>
<evidence type="ECO:0000313" key="12">
    <source>
        <dbReference type="EMBL" id="CAF1141968.1"/>
    </source>
</evidence>
<dbReference type="SUPFAM" id="SSF101898">
    <property type="entry name" value="NHL repeat"/>
    <property type="match status" value="1"/>
</dbReference>
<dbReference type="InterPro" id="IPR015919">
    <property type="entry name" value="Cadherin-like_sf"/>
</dbReference>
<dbReference type="PROSITE" id="PS50025">
    <property type="entry name" value="LAM_G_DOMAIN"/>
    <property type="match status" value="1"/>
</dbReference>
<dbReference type="PANTHER" id="PTHR24028:SF328">
    <property type="entry name" value="CADHERIN-3"/>
    <property type="match status" value="1"/>
</dbReference>
<feature type="signal peptide" evidence="9">
    <location>
        <begin position="1"/>
        <end position="20"/>
    </location>
</feature>
<evidence type="ECO:0000256" key="4">
    <source>
        <dbReference type="ARBA" id="ARBA00022989"/>
    </source>
</evidence>
<evidence type="ECO:0000259" key="10">
    <source>
        <dbReference type="PROSITE" id="PS50025"/>
    </source>
</evidence>
<dbReference type="Gene3D" id="2.60.40.60">
    <property type="entry name" value="Cadherins"/>
    <property type="match status" value="6"/>
</dbReference>
<dbReference type="PRINTS" id="PR00205">
    <property type="entry name" value="CADHERIN"/>
</dbReference>
<dbReference type="Gene3D" id="2.120.10.30">
    <property type="entry name" value="TolB, C-terminal domain"/>
    <property type="match status" value="1"/>
</dbReference>
<dbReference type="EMBL" id="CAJNOU010001051">
    <property type="protein sequence ID" value="CAF1141968.1"/>
    <property type="molecule type" value="Genomic_DNA"/>
</dbReference>
<dbReference type="SUPFAM" id="SSF49899">
    <property type="entry name" value="Concanavalin A-like lectins/glucanases"/>
    <property type="match status" value="1"/>
</dbReference>
<dbReference type="InterPro" id="IPR011042">
    <property type="entry name" value="6-blade_b-propeller_TolB-like"/>
</dbReference>
<comment type="caution">
    <text evidence="7">Lacks conserved residue(s) required for the propagation of feature annotation.</text>
</comment>
<evidence type="ECO:0000256" key="6">
    <source>
        <dbReference type="PROSITE-ProRule" id="PRU00043"/>
    </source>
</evidence>
<dbReference type="Pfam" id="PF01436">
    <property type="entry name" value="NHL"/>
    <property type="match status" value="1"/>
</dbReference>
<evidence type="ECO:0000256" key="9">
    <source>
        <dbReference type="SAM" id="SignalP"/>
    </source>
</evidence>
<sequence>MSLLISILYQTSLLIILVSTQVVQRNIPDLFYYANFNGPIFDQPVYKVTASNFSIVSPINTTLFIFSLEPQTQNTIPTYVPLNRALNSVADIQVTWTDTTFFIEKLSNFSYRVATNISPLNYFSPYHRYLFTITATQSFTGRPSISSTAIAQIDLNYCNAHAPTFIYSNQTYSISETQRAGLTFGTVFATDADKDSVTFALTPASSQFIIDRSTGVLSLSQTFQTTPSSPIFLTVTATDVPSSSCSLPCPSCIARSNSTTITIIVITANKQPPKFSDQPCNLNISLREDSLSGTNITTLTATDNDQGNNGRISFSFPPEQQQTKLLADTNDIQSRSTFYSKFQLYQFDQINETRTVQLRMNETFDYDQLGATRVWYLFILASDQGTPSLQSLCTLRINLIEVNEYAPVFTSTIWNQTIYSTTGSTVMRVIATDLDAGVSGMINYFMVSSTQQYFVIESSTGIIRFASGVTVSNVNPALFPVRFTVFAQDRGSPSRMSSSNATVEIYLASNNTIPPVQWLNPSNGELNLNISEKYFETSSTQLISDSQNGFNGSILYRSNSQQSNLFYVSNSFPTTTIPFRAITPTVSNSVFTSGILVTSGLDAETQAIYLLTLLIASNPPLLGWATINLRDENDEIPQFSIRSLELNILATQTGTRLIGQFLAFDRDLTSPNNRVQYRINDQLTDEITRNRFFLLADGTVGTNVTFDRQNRSTYRIIITAFDSAPAWSMTTNNTEDFQLDINIVDNNDLPPVFNQTTANISIDESTTIGTSIYNITVTDSNPYSILNFGILSGNIKNVFTFVKISDNGNDASRTEYQAIGQLIVVGPLDYVDQRIYTLVLFAFDTNNLATINVIVNVLSNNANAPYFLVQSNVYQIEENRPVASLNTDQIIANDSNPSILSLKYSVVSNDQQILRTIFLNESNNRATIGIASPGLIRDAPFGRSTYRFALRVTNQNGTGVSSYAPVTINVIDINNNGPIPIASNSPWIMNEGIQNPSISIVFRDFDDSSLNNTIPFSVRVLEPSTFEISPTLNNNDTFTLRYNGILSRTEAKNLTVKIMSQDVKGISVNTSIPIIVGDIAGNDPISDGLKTINVLYAEGYENSLQNVDLGSVYVFNTDDCNENLYVSDYDNSRVVRYPSNSSSGMSGVVVAGSDTSGTSASQLYGPRGVFVNEAGTLYVADSSNNRIQKWNNGASSGVTVAGTGVNGNSLSELSYPTGIVVDSNGYTYIVEYENRRILRWPPNSNSGECIVACTGTDGNGIDMLSYPSALAFDSYGSLFISDGNNNRVQKFQILSGYVTTTTEVTTTITITDHTTSLQTSSKSNRTHSSTIAISIAVLKVKQVAVISLHLYMKGISVNTSIPIIVGDIAGNDPISDGLKTINVLYAEGYENSLQNVDLGSVYVVNTDDWFLANNIYSVTNVSRNQIFQINQGFLRTPSPLSVGTYTIVIQVTKSLTSSQSTASSSINMEVAEIDIESIREAATIRIQGETPETLVDLSFGNRLDRLREVLASILTVSIDSIRLLTIRSVPQYRHPIYPPLSFDEAKRTALTDVIFSVLSSTRDVIENTVNNNLPQLTSRSGLTVNATGPNPCRNYVCPSGTICSASRSIQPFPLLIDTNLTSFVGINIIDSPDCVNSTWRVSPQMPLPSGCSTFSFNDAIFCPCTDVQSLGPLGTYCAVLGRTFLNTGSSYAVFDGTTFSNLAPARFSFDFVVPNISTVGLLLLYGREIPPIDDYFWLAIELINSNRLRFHFRDHPFFDTNLVINASKWYHVEYQYVADTILVMINDEQYDITVNNNSINNNNNNQSLVRLYLGGLPRRDSPINALYPALSNVDSFRGCIRNVRSNGVYLDMNRPIFASDNSRAGLCDCLNTDTCTTGPPKDATGVIVPCYTDRIGEEDNISYNLGILRKPVYTVSNEEILNEHLNMNNRGYTNSTTRESLGNFIDQKLRKQPIVPRLTDTMLFYAYEGTAPASIVAPPPLVKLIPTPTPTIPTKRVTIARILAAVLYPPGRPNPPNTAQTAASAASIQATVTNVRATYIFAHEKDTSPPQLILTHSDWPKAPIHSLHNPTDPPIPDALK</sequence>
<dbReference type="InterPro" id="IPR050174">
    <property type="entry name" value="Protocadherin/Cadherin-CA"/>
</dbReference>
<accession>A0A814S4H8</accession>
<feature type="domain" description="Cadherin" evidence="11">
    <location>
        <begin position="875"/>
        <end position="980"/>
    </location>
</feature>
<feature type="chain" id="PRO_5032743885" description="Staphylococcus aureus surface protein A" evidence="9">
    <location>
        <begin position="21"/>
        <end position="2080"/>
    </location>
</feature>
<dbReference type="InterPro" id="IPR002126">
    <property type="entry name" value="Cadherin-like_dom"/>
</dbReference>
<dbReference type="InterPro" id="IPR013320">
    <property type="entry name" value="ConA-like_dom_sf"/>
</dbReference>
<evidence type="ECO:0000256" key="7">
    <source>
        <dbReference type="PROSITE-ProRule" id="PRU00122"/>
    </source>
</evidence>
<dbReference type="PROSITE" id="PS50268">
    <property type="entry name" value="CADHERIN_2"/>
    <property type="match status" value="7"/>
</dbReference>
<dbReference type="CDD" id="cd11304">
    <property type="entry name" value="Cadherin_repeat"/>
    <property type="match status" value="5"/>
</dbReference>
<dbReference type="CDD" id="cd00110">
    <property type="entry name" value="LamG"/>
    <property type="match status" value="1"/>
</dbReference>
<proteinExistence type="predicted"/>
<keyword evidence="3" id="KW-0677">Repeat</keyword>
<feature type="domain" description="Cadherin" evidence="11">
    <location>
        <begin position="166"/>
        <end position="275"/>
    </location>
</feature>
<dbReference type="GO" id="GO:0005886">
    <property type="term" value="C:plasma membrane"/>
    <property type="evidence" value="ECO:0007669"/>
    <property type="project" value="TreeGrafter"/>
</dbReference>
<evidence type="ECO:0000259" key="11">
    <source>
        <dbReference type="PROSITE" id="PS50268"/>
    </source>
</evidence>
<evidence type="ECO:0000256" key="5">
    <source>
        <dbReference type="ARBA" id="ARBA00023180"/>
    </source>
</evidence>
<evidence type="ECO:0000256" key="3">
    <source>
        <dbReference type="ARBA" id="ARBA00022737"/>
    </source>
</evidence>
<feature type="domain" description="Cadherin" evidence="11">
    <location>
        <begin position="544"/>
        <end position="639"/>
    </location>
</feature>
<dbReference type="SUPFAM" id="SSF49313">
    <property type="entry name" value="Cadherin-like"/>
    <property type="match status" value="6"/>
</dbReference>